<sequence>MTPISPTTQEMLSSVAFPLPHEKAENEKEASNKPSREKANGPGQLLLGLIFGIVFGFLLQKGGVAKYEVLLGALLMTDFTVMKIMLTAIAVGMIGIFSLHGLGFVQLHVKPTRYAANIIGGLVFGIGFALLGYCPGTGAAALGQGNYDAIAGMMGLLAGSYLYAELSGYLDSTILKWGNRGRIMLPDLMGVRLAVFIICFVPLLALILFGMERYFP</sequence>
<keyword evidence="1" id="KW-0472">Membrane</keyword>
<dbReference type="AlphaFoldDB" id="A0A1W6SQN1"/>
<evidence type="ECO:0000256" key="1">
    <source>
        <dbReference type="SAM" id="Phobius"/>
    </source>
</evidence>
<evidence type="ECO:0000313" key="2">
    <source>
        <dbReference type="EMBL" id="ARO88117.1"/>
    </source>
</evidence>
<name>A0A1W6SQN1_9PROT</name>
<gene>
    <name evidence="2" type="ORF">EBAPG3_010220</name>
</gene>
<dbReference type="Proteomes" id="UP000012179">
    <property type="component" value="Chromosome"/>
</dbReference>
<protein>
    <submittedName>
        <fullName evidence="2">YeeE/YedE family protein</fullName>
    </submittedName>
</protein>
<reference evidence="2 3" key="1">
    <citation type="journal article" date="2015" name="Int. J. Syst. Evol. Microbiol.">
        <title>Nitrosospira lacus sp. nov., a psychrotolerant, ammonia-oxidizing bacterium from sandy lake sediment.</title>
        <authorList>
            <person name="Urakawa H."/>
            <person name="Garcia J.C."/>
            <person name="Nielsen J.L."/>
            <person name="Le V.Q."/>
            <person name="Kozlowski J.A."/>
            <person name="Stein L.Y."/>
            <person name="Lim C.K."/>
            <person name="Pommerening-Roser A."/>
            <person name="Martens-Habbena W."/>
            <person name="Stahl D.A."/>
            <person name="Klotz M.G."/>
        </authorList>
    </citation>
    <scope>NUCLEOTIDE SEQUENCE [LARGE SCALE GENOMIC DNA]</scope>
    <source>
        <strain evidence="2 3">APG3</strain>
    </source>
</reference>
<feature type="transmembrane region" description="Helical" evidence="1">
    <location>
        <begin position="149"/>
        <end position="170"/>
    </location>
</feature>
<keyword evidence="1" id="KW-1133">Transmembrane helix</keyword>
<dbReference type="eggNOG" id="COG2391">
    <property type="taxonomic scope" value="Bacteria"/>
</dbReference>
<feature type="transmembrane region" description="Helical" evidence="1">
    <location>
        <begin position="84"/>
        <end position="102"/>
    </location>
</feature>
<keyword evidence="3" id="KW-1185">Reference proteome</keyword>
<feature type="transmembrane region" description="Helical" evidence="1">
    <location>
        <begin position="191"/>
        <end position="211"/>
    </location>
</feature>
<evidence type="ECO:0000313" key="3">
    <source>
        <dbReference type="Proteomes" id="UP000012179"/>
    </source>
</evidence>
<dbReference type="Pfam" id="PF04143">
    <property type="entry name" value="Sulf_transp"/>
    <property type="match status" value="1"/>
</dbReference>
<dbReference type="InterPro" id="IPR007272">
    <property type="entry name" value="Sulf_transp_TsuA/YedE"/>
</dbReference>
<keyword evidence="1" id="KW-0812">Transmembrane</keyword>
<feature type="transmembrane region" description="Helical" evidence="1">
    <location>
        <begin position="45"/>
        <end position="64"/>
    </location>
</feature>
<dbReference type="KEGG" id="nlc:EBAPG3_010220"/>
<dbReference type="EMBL" id="CP021106">
    <property type="protein sequence ID" value="ARO88117.1"/>
    <property type="molecule type" value="Genomic_DNA"/>
</dbReference>
<organism evidence="2 3">
    <name type="scientific">Nitrosospira lacus</name>
    <dbReference type="NCBI Taxonomy" id="1288494"/>
    <lineage>
        <taxon>Bacteria</taxon>
        <taxon>Pseudomonadati</taxon>
        <taxon>Pseudomonadota</taxon>
        <taxon>Betaproteobacteria</taxon>
        <taxon>Nitrosomonadales</taxon>
        <taxon>Nitrosomonadaceae</taxon>
        <taxon>Nitrosospira</taxon>
    </lineage>
</organism>
<dbReference type="RefSeq" id="WP_004177640.1">
    <property type="nucleotide sequence ID" value="NZ_CP021106.3"/>
</dbReference>
<feature type="transmembrane region" description="Helical" evidence="1">
    <location>
        <begin position="114"/>
        <end position="133"/>
    </location>
</feature>
<proteinExistence type="predicted"/>
<accession>A0A1W6SQN1</accession>